<gene>
    <name evidence="2" type="ORF">PSTT_15600</name>
</gene>
<dbReference type="EMBL" id="PKSL01000294">
    <property type="protein sequence ID" value="POV96510.1"/>
    <property type="molecule type" value="Genomic_DNA"/>
</dbReference>
<dbReference type="PANTHER" id="PTHR46579">
    <property type="entry name" value="F5/8 TYPE C DOMAIN-CONTAINING PROTEIN-RELATED"/>
    <property type="match status" value="1"/>
</dbReference>
<feature type="region of interest" description="Disordered" evidence="1">
    <location>
        <begin position="1"/>
        <end position="77"/>
    </location>
</feature>
<feature type="compositionally biased region" description="Polar residues" evidence="1">
    <location>
        <begin position="13"/>
        <end position="39"/>
    </location>
</feature>
<reference evidence="2" key="1">
    <citation type="submission" date="2017-12" db="EMBL/GenBank/DDBJ databases">
        <title>Gene loss provides genomic basis for host adaptation in cereal stripe rust fungi.</title>
        <authorList>
            <person name="Xia C."/>
        </authorList>
    </citation>
    <scope>NUCLEOTIDE SEQUENCE [LARGE SCALE GENOMIC DNA]</scope>
    <source>
        <strain evidence="2">93-210</strain>
    </source>
</reference>
<comment type="caution">
    <text evidence="2">The sequence shown here is derived from an EMBL/GenBank/DDBJ whole genome shotgun (WGS) entry which is preliminary data.</text>
</comment>
<sequence length="580" mass="65327">MAQLNILVRTRPSDNQDPSAMALTASQNPQHQPVTQNNRPVPLNSHVAATSQTLQSATAGPSRSHQTPNHNLVEGPNSQLDSQFRFFDKHVLDVLLQACRFHFEDYMSEAACERFLAEEKQKLTKLGNRFGFQTSIMLKSIPASMSTVTRRLGSLSKSNEQIRKCDEPVFQEFTVSGKPAWRPLKGFCYQKLKDWLRTKLLCPRFEDLVDAPLRYSRQDGVLRDLWDGSVWNTLKLPSTNSEPYTSTSGNLVFSLYVDWFNPHGNKIGGKCLEAGAITLVCLNLPPAERYLEQNIFLFGITPGQPPADHIFNVLQPLVAEFLDFYNGVHFEQTSCFPTGRTIHAIMLPLIADLPALRKVAGFASHSATLFCSFCKLPRSKINIVDPLQFPPRKHEDHMEWARKWLDSPDHTRKTAIVKEHGVRYSPLNELPYWKPLDYSSIDVMQALMLGVLKDHSLSYFGLAATGKKLEADLKKLAKKQPSRQGTVFEILLERRTVSKKRPAEDDQPPAKRRLTTQNLEALAATTPQVPIPADRRLTNSSRESQGSLSTVHQYGLRARLSQQKTSQSQSSHSESTQATQ</sequence>
<evidence type="ECO:0000313" key="2">
    <source>
        <dbReference type="EMBL" id="POV96510.1"/>
    </source>
</evidence>
<evidence type="ECO:0000256" key="1">
    <source>
        <dbReference type="SAM" id="MobiDB-lite"/>
    </source>
</evidence>
<feature type="region of interest" description="Disordered" evidence="1">
    <location>
        <begin position="498"/>
        <end position="580"/>
    </location>
</feature>
<dbReference type="Proteomes" id="UP000239156">
    <property type="component" value="Unassembled WGS sequence"/>
</dbReference>
<feature type="compositionally biased region" description="Low complexity" evidence="1">
    <location>
        <begin position="561"/>
        <end position="580"/>
    </location>
</feature>
<feature type="compositionally biased region" description="Polar residues" evidence="1">
    <location>
        <begin position="61"/>
        <end position="77"/>
    </location>
</feature>
<accession>A0A2S4UGV8</accession>
<dbReference type="AlphaFoldDB" id="A0A2S4UGV8"/>
<protein>
    <submittedName>
        <fullName evidence="2">Uncharacterized protein</fullName>
    </submittedName>
</protein>
<organism evidence="2 3">
    <name type="scientific">Puccinia striiformis</name>
    <dbReference type="NCBI Taxonomy" id="27350"/>
    <lineage>
        <taxon>Eukaryota</taxon>
        <taxon>Fungi</taxon>
        <taxon>Dikarya</taxon>
        <taxon>Basidiomycota</taxon>
        <taxon>Pucciniomycotina</taxon>
        <taxon>Pucciniomycetes</taxon>
        <taxon>Pucciniales</taxon>
        <taxon>Pucciniaceae</taxon>
        <taxon>Puccinia</taxon>
    </lineage>
</organism>
<evidence type="ECO:0000313" key="3">
    <source>
        <dbReference type="Proteomes" id="UP000239156"/>
    </source>
</evidence>
<dbReference type="Pfam" id="PF02992">
    <property type="entry name" value="Transposase_21"/>
    <property type="match status" value="1"/>
</dbReference>
<dbReference type="PANTHER" id="PTHR46579:SF2">
    <property type="entry name" value="C2H2-TYPE DOMAIN-CONTAINING PROTEIN"/>
    <property type="match status" value="1"/>
</dbReference>
<feature type="compositionally biased region" description="Polar residues" evidence="1">
    <location>
        <begin position="538"/>
        <end position="552"/>
    </location>
</feature>
<proteinExistence type="predicted"/>
<feature type="compositionally biased region" description="Low complexity" evidence="1">
    <location>
        <begin position="48"/>
        <end position="59"/>
    </location>
</feature>
<dbReference type="VEuPathDB" id="FungiDB:PSHT_16466"/>
<dbReference type="VEuPathDB" id="FungiDB:PSTT_15600"/>
<name>A0A2S4UGV8_9BASI</name>
<dbReference type="InterPro" id="IPR004242">
    <property type="entry name" value="Transposase_21"/>
</dbReference>
<keyword evidence="3" id="KW-1185">Reference proteome</keyword>